<feature type="region of interest" description="Disordered" evidence="6">
    <location>
        <begin position="160"/>
        <end position="202"/>
    </location>
</feature>
<feature type="domain" description="Myb/SANT-like DNA-binding" evidence="7">
    <location>
        <begin position="7"/>
        <end position="84"/>
    </location>
</feature>
<dbReference type="EMBL" id="JALNTZ010000010">
    <property type="protein sequence ID" value="KAJ3640392.1"/>
    <property type="molecule type" value="Genomic_DNA"/>
</dbReference>
<evidence type="ECO:0000259" key="7">
    <source>
        <dbReference type="Pfam" id="PF13873"/>
    </source>
</evidence>
<comment type="caution">
    <text evidence="8">The sequence shown here is derived from an EMBL/GenBank/DDBJ whole genome shotgun (WGS) entry which is preliminary data.</text>
</comment>
<evidence type="ECO:0000256" key="1">
    <source>
        <dbReference type="ARBA" id="ARBA00011764"/>
    </source>
</evidence>
<comment type="subunit">
    <text evidence="1">Self-associates forming complexes of several hundred monomers.</text>
</comment>
<keyword evidence="3" id="KW-0805">Transcription regulation</keyword>
<dbReference type="Proteomes" id="UP001168821">
    <property type="component" value="Unassembled WGS sequence"/>
</dbReference>
<accession>A0AA38HPJ0</accession>
<dbReference type="PANTHER" id="PTHR21411">
    <property type="entry name" value="APONTIC"/>
    <property type="match status" value="1"/>
</dbReference>
<organism evidence="8 9">
    <name type="scientific">Zophobas morio</name>
    <dbReference type="NCBI Taxonomy" id="2755281"/>
    <lineage>
        <taxon>Eukaryota</taxon>
        <taxon>Metazoa</taxon>
        <taxon>Ecdysozoa</taxon>
        <taxon>Arthropoda</taxon>
        <taxon>Hexapoda</taxon>
        <taxon>Insecta</taxon>
        <taxon>Pterygota</taxon>
        <taxon>Neoptera</taxon>
        <taxon>Endopterygota</taxon>
        <taxon>Coleoptera</taxon>
        <taxon>Polyphaga</taxon>
        <taxon>Cucujiformia</taxon>
        <taxon>Tenebrionidae</taxon>
        <taxon>Zophobas</taxon>
    </lineage>
</organism>
<name>A0AA38HPJ0_9CUCU</name>
<evidence type="ECO:0000256" key="5">
    <source>
        <dbReference type="ARBA" id="ARBA00025466"/>
    </source>
</evidence>
<keyword evidence="4" id="KW-0804">Transcription</keyword>
<reference evidence="8" key="1">
    <citation type="journal article" date="2023" name="G3 (Bethesda)">
        <title>Whole genome assemblies of Zophobas morio and Tenebrio molitor.</title>
        <authorList>
            <person name="Kaur S."/>
            <person name="Stinson S.A."/>
            <person name="diCenzo G.C."/>
        </authorList>
    </citation>
    <scope>NUCLEOTIDE SEQUENCE</scope>
    <source>
        <strain evidence="8">QUZm001</strain>
    </source>
</reference>
<feature type="compositionally biased region" description="Low complexity" evidence="6">
    <location>
        <begin position="179"/>
        <end position="188"/>
    </location>
</feature>
<evidence type="ECO:0000313" key="9">
    <source>
        <dbReference type="Proteomes" id="UP001168821"/>
    </source>
</evidence>
<dbReference type="InterPro" id="IPR028002">
    <property type="entry name" value="Myb_DNA-bind_5"/>
</dbReference>
<dbReference type="AlphaFoldDB" id="A0AA38HPJ0"/>
<dbReference type="PANTHER" id="PTHR21411:SF0">
    <property type="entry name" value="REGULATORY PROTEIN ZESTE"/>
    <property type="match status" value="1"/>
</dbReference>
<comment type="function">
    <text evidence="5">Involved in transvection phenomena (= synapsis-dependent gene expression), where the synaptic pairing of chromosomes carrying genes with which zeste interacts influences the expression of these genes. Zeste binds to DNA and stimulates transcription from a nearby promoter.</text>
</comment>
<evidence type="ECO:0000256" key="6">
    <source>
        <dbReference type="SAM" id="MobiDB-lite"/>
    </source>
</evidence>
<sequence length="308" mass="35125">MGDKRIRGKNFTEREKNMLFELVTADFKSVIENKESDAITVAKKNLAWQEIAQSYNAQCETGHRTAKQLHALYDNMKKTARSNLYSDKKSSYKTGGGTFVPKSTALDAKIVTVLKDQFQPLQNKFDSSASYIEGQPKPSCSGFNMTEKYNIEDCSLESADALSDDTPNTPGRVEVTRTSPTESVASATPSPPPQQPVKGRTAQKRKFQMQSVQVPKKRSTCAETISNRFVRRKNYKDMQDAEVQKLKIDILNIEKELKLKQLAVVQQQLDNDRKLFELNFQHRVEEISFERKMRQMKLNRLQAAEEDI</sequence>
<gene>
    <name evidence="8" type="ORF">Zmor_003693</name>
</gene>
<evidence type="ECO:0000256" key="2">
    <source>
        <dbReference type="ARBA" id="ARBA00016807"/>
    </source>
</evidence>
<protein>
    <recommendedName>
        <fullName evidence="2">Regulatory protein zeste</fullName>
    </recommendedName>
</protein>
<keyword evidence="9" id="KW-1185">Reference proteome</keyword>
<dbReference type="Pfam" id="PF13873">
    <property type="entry name" value="Myb_DNA-bind_5"/>
    <property type="match status" value="1"/>
</dbReference>
<proteinExistence type="predicted"/>
<evidence type="ECO:0000256" key="3">
    <source>
        <dbReference type="ARBA" id="ARBA00023015"/>
    </source>
</evidence>
<evidence type="ECO:0000256" key="4">
    <source>
        <dbReference type="ARBA" id="ARBA00023163"/>
    </source>
</evidence>
<evidence type="ECO:0000313" key="8">
    <source>
        <dbReference type="EMBL" id="KAJ3640392.1"/>
    </source>
</evidence>